<dbReference type="EMBL" id="RBIG01000002">
    <property type="protein sequence ID" value="RKQ70162.1"/>
    <property type="molecule type" value="Genomic_DNA"/>
</dbReference>
<proteinExistence type="predicted"/>
<organism evidence="1 2">
    <name type="scientific">Oceanibaculum indicum</name>
    <dbReference type="NCBI Taxonomy" id="526216"/>
    <lineage>
        <taxon>Bacteria</taxon>
        <taxon>Pseudomonadati</taxon>
        <taxon>Pseudomonadota</taxon>
        <taxon>Alphaproteobacteria</taxon>
        <taxon>Rhodospirillales</taxon>
        <taxon>Oceanibaculaceae</taxon>
        <taxon>Oceanibaculum</taxon>
    </lineage>
</organism>
<dbReference type="AlphaFoldDB" id="A0A420WGS6"/>
<comment type="caution">
    <text evidence="1">The sequence shown here is derived from an EMBL/GenBank/DDBJ whole genome shotgun (WGS) entry which is preliminary data.</text>
</comment>
<reference evidence="1 2" key="1">
    <citation type="submission" date="2018-10" db="EMBL/GenBank/DDBJ databases">
        <title>Comparative analysis of microorganisms from saline springs in Andes Mountain Range, Colombia.</title>
        <authorList>
            <person name="Rubin E."/>
        </authorList>
    </citation>
    <scope>NUCLEOTIDE SEQUENCE [LARGE SCALE GENOMIC DNA]</scope>
    <source>
        <strain evidence="1 2">USBA 36</strain>
    </source>
</reference>
<sequence length="84" mass="9524">MTDPVNTLREGNDLSRKLPEIADMLKREIRAATGRDICFSLVVWTEGRVQYISNAQRPDVIEGYRRLLAGWEAGMPDVPAHEVQ</sequence>
<gene>
    <name evidence="1" type="ORF">BCL74_2102</name>
</gene>
<name>A0A420WGS6_9PROT</name>
<dbReference type="Proteomes" id="UP000277424">
    <property type="component" value="Unassembled WGS sequence"/>
</dbReference>
<evidence type="ECO:0000313" key="2">
    <source>
        <dbReference type="Proteomes" id="UP000277424"/>
    </source>
</evidence>
<accession>A0A420WGS6</accession>
<evidence type="ECO:0000313" key="1">
    <source>
        <dbReference type="EMBL" id="RKQ70162.1"/>
    </source>
</evidence>
<protein>
    <submittedName>
        <fullName evidence="1">Uncharacterized protein</fullName>
    </submittedName>
</protein>